<comment type="caution">
    <text evidence="6">The sequence shown here is derived from an EMBL/GenBank/DDBJ whole genome shotgun (WGS) entry which is preliminary data.</text>
</comment>
<dbReference type="Proteomes" id="UP000443582">
    <property type="component" value="Unassembled WGS sequence"/>
</dbReference>
<feature type="signal peptide" evidence="4">
    <location>
        <begin position="1"/>
        <end position="40"/>
    </location>
</feature>
<gene>
    <name evidence="6" type="ORF">DAY19_10450</name>
</gene>
<accession>A0ABY0IGL3</accession>
<evidence type="ECO:0000256" key="2">
    <source>
        <dbReference type="ARBA" id="ARBA00022670"/>
    </source>
</evidence>
<keyword evidence="3" id="KW-0378">Hydrolase</keyword>
<dbReference type="PANTHER" id="PTHR43343">
    <property type="entry name" value="PEPTIDASE S12"/>
    <property type="match status" value="1"/>
</dbReference>
<dbReference type="PROSITE" id="PS50106">
    <property type="entry name" value="PDZ"/>
    <property type="match status" value="1"/>
</dbReference>
<dbReference type="PANTHER" id="PTHR43343:SF3">
    <property type="entry name" value="PROTEASE DO-LIKE 8, CHLOROPLASTIC"/>
    <property type="match status" value="1"/>
</dbReference>
<evidence type="ECO:0000256" key="4">
    <source>
        <dbReference type="SAM" id="SignalP"/>
    </source>
</evidence>
<name>A0ABY0IGL3_9BACT</name>
<keyword evidence="7" id="KW-1185">Reference proteome</keyword>
<dbReference type="InterPro" id="IPR009003">
    <property type="entry name" value="Peptidase_S1_PA"/>
</dbReference>
<keyword evidence="2" id="KW-0645">Protease</keyword>
<sequence length="380" mass="41469">MYNGISVKRVNKKNMRIIMRTKIGHFFLTFLLLASFNTHALFNEGQARLESEKNTISIFKDSVNSVVNISSLGKLRARRGFFFSSSTREVVKGEGSGWIWDKNGHIITNYHVVEGADNFLIRFNNNKKEYKATLVGTEPAKDIAVLKLLEVPRDITPLKTGDSNNVQVGQKAIAIGSPFGLDATVTTGIISAKQRGIQGIGGVEIRGMLQTDSSINPGNSGGPLIDSSGNVIGVNTMIFSSSGSSAGVGFAVPINIVKKIVPQIIKFGMVKRPGLGIAIAEKRELAYFYGIDLEKGLPIQSVRPGGPSEKAGLKGLSQNPRTREVKLGDVILKVDGKEINDFDDIFNILYEYKVGDIVEVLYRRGSALKKAKVKLEEIKR</sequence>
<dbReference type="SMART" id="SM00228">
    <property type="entry name" value="PDZ"/>
    <property type="match status" value="1"/>
</dbReference>
<keyword evidence="4" id="KW-0732">Signal</keyword>
<dbReference type="Pfam" id="PF13365">
    <property type="entry name" value="Trypsin_2"/>
    <property type="match status" value="1"/>
</dbReference>
<dbReference type="InterPro" id="IPR001478">
    <property type="entry name" value="PDZ"/>
</dbReference>
<feature type="domain" description="PDZ" evidence="5">
    <location>
        <begin position="264"/>
        <end position="341"/>
    </location>
</feature>
<dbReference type="Gene3D" id="2.30.42.10">
    <property type="match status" value="1"/>
</dbReference>
<protein>
    <submittedName>
        <fullName evidence="6">PDZ domain-containing protein</fullName>
    </submittedName>
</protein>
<dbReference type="Pfam" id="PF13180">
    <property type="entry name" value="PDZ_2"/>
    <property type="match status" value="1"/>
</dbReference>
<evidence type="ECO:0000313" key="6">
    <source>
        <dbReference type="EMBL" id="RZF22093.1"/>
    </source>
</evidence>
<dbReference type="PRINTS" id="PR00834">
    <property type="entry name" value="PROTEASES2C"/>
</dbReference>
<proteinExistence type="inferred from homology"/>
<dbReference type="SUPFAM" id="SSF50156">
    <property type="entry name" value="PDZ domain-like"/>
    <property type="match status" value="1"/>
</dbReference>
<dbReference type="InterPro" id="IPR051201">
    <property type="entry name" value="Chloro_Bact_Ser_Proteases"/>
</dbReference>
<organism evidence="6 7">
    <name type="scientific">Halobacteriovorax vibrionivorans</name>
    <dbReference type="NCBI Taxonomy" id="2152716"/>
    <lineage>
        <taxon>Bacteria</taxon>
        <taxon>Pseudomonadati</taxon>
        <taxon>Bdellovibrionota</taxon>
        <taxon>Bacteriovoracia</taxon>
        <taxon>Bacteriovoracales</taxon>
        <taxon>Halobacteriovoraceae</taxon>
        <taxon>Halobacteriovorax</taxon>
    </lineage>
</organism>
<reference evidence="7" key="1">
    <citation type="journal article" date="2019" name="Int. J. Syst. Evol. Microbiol.">
        <title>Halobacteriovorax valvorus sp. nov., a novel prokaryotic predator isolated from coastal seawater of China.</title>
        <authorList>
            <person name="Chen M.-X."/>
        </authorList>
    </citation>
    <scope>NUCLEOTIDE SEQUENCE [LARGE SCALE GENOMIC DNA]</scope>
    <source>
        <strain evidence="7">BL9</strain>
    </source>
</reference>
<evidence type="ECO:0000256" key="3">
    <source>
        <dbReference type="ARBA" id="ARBA00022801"/>
    </source>
</evidence>
<evidence type="ECO:0000259" key="5">
    <source>
        <dbReference type="PROSITE" id="PS50106"/>
    </source>
</evidence>
<dbReference type="Gene3D" id="2.40.10.10">
    <property type="entry name" value="Trypsin-like serine proteases"/>
    <property type="match status" value="2"/>
</dbReference>
<dbReference type="InterPro" id="IPR001940">
    <property type="entry name" value="Peptidase_S1C"/>
</dbReference>
<comment type="similarity">
    <text evidence="1">Belongs to the peptidase S1C family.</text>
</comment>
<dbReference type="EMBL" id="QDKL01000002">
    <property type="protein sequence ID" value="RZF22093.1"/>
    <property type="molecule type" value="Genomic_DNA"/>
</dbReference>
<dbReference type="InterPro" id="IPR036034">
    <property type="entry name" value="PDZ_sf"/>
</dbReference>
<dbReference type="SUPFAM" id="SSF50494">
    <property type="entry name" value="Trypsin-like serine proteases"/>
    <property type="match status" value="1"/>
</dbReference>
<feature type="chain" id="PRO_5046642029" evidence="4">
    <location>
        <begin position="41"/>
        <end position="380"/>
    </location>
</feature>
<evidence type="ECO:0000313" key="7">
    <source>
        <dbReference type="Proteomes" id="UP000443582"/>
    </source>
</evidence>
<evidence type="ECO:0000256" key="1">
    <source>
        <dbReference type="ARBA" id="ARBA00010541"/>
    </source>
</evidence>
<dbReference type="InterPro" id="IPR043504">
    <property type="entry name" value="Peptidase_S1_PA_chymotrypsin"/>
</dbReference>